<evidence type="ECO:0000256" key="6">
    <source>
        <dbReference type="ARBA" id="ARBA00022603"/>
    </source>
</evidence>
<accession>A0ABT1ED21</accession>
<dbReference type="GO" id="GO:0008168">
    <property type="term" value="F:methyltransferase activity"/>
    <property type="evidence" value="ECO:0007669"/>
    <property type="project" value="UniProtKB-KW"/>
</dbReference>
<dbReference type="EMBL" id="JAMZFW010000013">
    <property type="protein sequence ID" value="MCP1102741.1"/>
    <property type="molecule type" value="Genomic_DNA"/>
</dbReference>
<evidence type="ECO:0000256" key="11">
    <source>
        <dbReference type="ARBA" id="ARBA00031088"/>
    </source>
</evidence>
<dbReference type="Proteomes" id="UP001523566">
    <property type="component" value="Unassembled WGS sequence"/>
</dbReference>
<dbReference type="PANTHER" id="PTHR22807:SF53">
    <property type="entry name" value="RIBOSOMAL RNA SMALL SUBUNIT METHYLTRANSFERASE B-RELATED"/>
    <property type="match status" value="1"/>
</dbReference>
<dbReference type="InterPro" id="IPR001678">
    <property type="entry name" value="MeTrfase_RsmB-F_NOP2_dom"/>
</dbReference>
<keyword evidence="9 13" id="KW-0694">RNA-binding</keyword>
<dbReference type="SUPFAM" id="SSF48013">
    <property type="entry name" value="NusB-like"/>
    <property type="match status" value="1"/>
</dbReference>
<evidence type="ECO:0000256" key="1">
    <source>
        <dbReference type="ARBA" id="ARBA00002724"/>
    </source>
</evidence>
<comment type="function">
    <text evidence="1">Specifically methylates the cytosine at position 967 (m5C967) of 16S rRNA.</text>
</comment>
<dbReference type="InterPro" id="IPR035926">
    <property type="entry name" value="NusB-like_sf"/>
</dbReference>
<evidence type="ECO:0000256" key="2">
    <source>
        <dbReference type="ARBA" id="ARBA00004496"/>
    </source>
</evidence>
<dbReference type="Pfam" id="PF22458">
    <property type="entry name" value="RsmF-B_ferredox"/>
    <property type="match status" value="1"/>
</dbReference>
<evidence type="ECO:0000256" key="3">
    <source>
        <dbReference type="ARBA" id="ARBA00012140"/>
    </source>
</evidence>
<dbReference type="CDD" id="cd02440">
    <property type="entry name" value="AdoMet_MTases"/>
    <property type="match status" value="1"/>
</dbReference>
<dbReference type="Pfam" id="PF01189">
    <property type="entry name" value="Methyltr_RsmB-F"/>
    <property type="match status" value="1"/>
</dbReference>
<comment type="catalytic activity">
    <reaction evidence="12">
        <text>cytidine(967) in 16S rRNA + S-adenosyl-L-methionine = 5-methylcytidine(967) in 16S rRNA + S-adenosyl-L-homocysteine + H(+)</text>
        <dbReference type="Rhea" id="RHEA:42748"/>
        <dbReference type="Rhea" id="RHEA-COMP:10219"/>
        <dbReference type="Rhea" id="RHEA-COMP:10220"/>
        <dbReference type="ChEBI" id="CHEBI:15378"/>
        <dbReference type="ChEBI" id="CHEBI:57856"/>
        <dbReference type="ChEBI" id="CHEBI:59789"/>
        <dbReference type="ChEBI" id="CHEBI:74483"/>
        <dbReference type="ChEBI" id="CHEBI:82748"/>
        <dbReference type="EC" id="2.1.1.176"/>
    </reaction>
</comment>
<dbReference type="InterPro" id="IPR049560">
    <property type="entry name" value="MeTrfase_RsmB-F_NOP2_cat"/>
</dbReference>
<dbReference type="RefSeq" id="WP_262066527.1">
    <property type="nucleotide sequence ID" value="NZ_JAMXOD010000013.1"/>
</dbReference>
<evidence type="ECO:0000256" key="8">
    <source>
        <dbReference type="ARBA" id="ARBA00022691"/>
    </source>
</evidence>
<comment type="subcellular location">
    <subcellularLocation>
        <location evidence="2">Cytoplasm</location>
    </subcellularLocation>
</comment>
<protein>
    <recommendedName>
        <fullName evidence="3">16S rRNA (cytosine(967)-C(5))-methyltransferase</fullName>
        <ecNumber evidence="3">2.1.1.176</ecNumber>
    </recommendedName>
    <alternativeName>
        <fullName evidence="10">16S rRNA m5C967 methyltransferase</fullName>
    </alternativeName>
    <alternativeName>
        <fullName evidence="11">rRNA (cytosine-C(5)-)-methyltransferase RsmB</fullName>
    </alternativeName>
</protein>
<dbReference type="GO" id="GO:0032259">
    <property type="term" value="P:methylation"/>
    <property type="evidence" value="ECO:0007669"/>
    <property type="project" value="UniProtKB-KW"/>
</dbReference>
<evidence type="ECO:0000256" key="5">
    <source>
        <dbReference type="ARBA" id="ARBA00022552"/>
    </source>
</evidence>
<keyword evidence="5" id="KW-0698">rRNA processing</keyword>
<comment type="similarity">
    <text evidence="13">Belongs to the class I-like SAM-binding methyltransferase superfamily. RsmB/NOP family.</text>
</comment>
<dbReference type="NCBIfam" id="TIGR00563">
    <property type="entry name" value="rsmB"/>
    <property type="match status" value="1"/>
</dbReference>
<keyword evidence="7 13" id="KW-0808">Transferase</keyword>
<dbReference type="Gene3D" id="3.40.50.150">
    <property type="entry name" value="Vaccinia Virus protein VP39"/>
    <property type="match status" value="1"/>
</dbReference>
<dbReference type="InterPro" id="IPR004573">
    <property type="entry name" value="rRNA_ssu_MeTfrase_B"/>
</dbReference>
<dbReference type="PROSITE" id="PS51686">
    <property type="entry name" value="SAM_MT_RSMB_NOP"/>
    <property type="match status" value="1"/>
</dbReference>
<sequence>MANTVNNREVILDTMLLITKEGKHSHIALRGVLDKYQYLEKKERAFITRVVNGTLERMIELDYVISLFINLKINKLKPVIRAILETGVFQILYMDGIPDSAVCNEAVKLANQRGFRNLKGFVNGVLRNVARKKEEISYPNLAVRYSLPEWIVKMWEESYTEQEIEVMGAYFLAEKPFSIRFDPERIQKEQLIKLLKEEEIESEEIPGYSDALYLKNIDYLGKLKSFQEGLFYVQDISSMEVGRWAQPQNGDYCIDLCGAPGGKTIHLSQLLKGSGMVDCRDVSEYKVDLIRENLKKSHIDNVKVKVFDARLLDEDIIDKGDIVIADLPCSGLGVLNRKPDIKYHLTEEGLVSLVELQREILKNARKYVKPGGKLIYSTCTVNKKENEENTSWFLENNSDFKLIREKQRIPGVDMGDGFYLAQFQKEKHDED</sequence>
<feature type="binding site" evidence="13">
    <location>
        <position position="308"/>
    </location>
    <ligand>
        <name>S-adenosyl-L-methionine</name>
        <dbReference type="ChEBI" id="CHEBI:59789"/>
    </ligand>
</feature>
<proteinExistence type="inferred from homology"/>
<dbReference type="InterPro" id="IPR023267">
    <property type="entry name" value="RCMT"/>
</dbReference>
<dbReference type="Gene3D" id="1.10.940.10">
    <property type="entry name" value="NusB-like"/>
    <property type="match status" value="1"/>
</dbReference>
<keyword evidence="8 13" id="KW-0949">S-adenosyl-L-methionine</keyword>
<dbReference type="PRINTS" id="PR02008">
    <property type="entry name" value="RCMTFAMILY"/>
</dbReference>
<feature type="active site" description="Nucleophile" evidence="13">
    <location>
        <position position="379"/>
    </location>
</feature>
<evidence type="ECO:0000313" key="16">
    <source>
        <dbReference type="Proteomes" id="UP001523566"/>
    </source>
</evidence>
<dbReference type="InterPro" id="IPR054728">
    <property type="entry name" value="RsmB-like_ferredoxin"/>
</dbReference>
<evidence type="ECO:0000256" key="10">
    <source>
        <dbReference type="ARBA" id="ARBA00030399"/>
    </source>
</evidence>
<evidence type="ECO:0000256" key="9">
    <source>
        <dbReference type="ARBA" id="ARBA00022884"/>
    </source>
</evidence>
<dbReference type="SUPFAM" id="SSF53335">
    <property type="entry name" value="S-adenosyl-L-methionine-dependent methyltransferases"/>
    <property type="match status" value="1"/>
</dbReference>
<comment type="caution">
    <text evidence="13">Lacks conserved residue(s) required for the propagation of feature annotation.</text>
</comment>
<keyword evidence="6 13" id="KW-0489">Methyltransferase</keyword>
<feature type="binding site" evidence="13">
    <location>
        <position position="281"/>
    </location>
    <ligand>
        <name>S-adenosyl-L-methionine</name>
        <dbReference type="ChEBI" id="CHEBI:59789"/>
    </ligand>
</feature>
<feature type="domain" description="SAM-dependent MTase RsmB/NOP-type" evidence="14">
    <location>
        <begin position="167"/>
        <end position="431"/>
    </location>
</feature>
<dbReference type="NCBIfam" id="NF011494">
    <property type="entry name" value="PRK14902.1"/>
    <property type="match status" value="1"/>
</dbReference>
<dbReference type="InterPro" id="IPR029063">
    <property type="entry name" value="SAM-dependent_MTases_sf"/>
</dbReference>
<evidence type="ECO:0000256" key="7">
    <source>
        <dbReference type="ARBA" id="ARBA00022679"/>
    </source>
</evidence>
<name>A0ABT1ED21_9FIRM</name>
<dbReference type="PANTHER" id="PTHR22807">
    <property type="entry name" value="NOP2 YEAST -RELATED NOL1/NOP2/FMU SUN DOMAIN-CONTAINING"/>
    <property type="match status" value="1"/>
</dbReference>
<evidence type="ECO:0000256" key="4">
    <source>
        <dbReference type="ARBA" id="ARBA00022490"/>
    </source>
</evidence>
<evidence type="ECO:0000256" key="13">
    <source>
        <dbReference type="PROSITE-ProRule" id="PRU01023"/>
    </source>
</evidence>
<evidence type="ECO:0000256" key="12">
    <source>
        <dbReference type="ARBA" id="ARBA00047283"/>
    </source>
</evidence>
<reference evidence="15 16" key="1">
    <citation type="journal article" date="2022" name="Genome Biol. Evol.">
        <title>Host diet, physiology and behaviors set the stage for Lachnospiraceae cladogenesis.</title>
        <authorList>
            <person name="Vera-Ponce De Leon A."/>
            <person name="Schneider M."/>
            <person name="Jahnes B.C."/>
            <person name="Sadowski V."/>
            <person name="Camuy-Velez L.A."/>
            <person name="Duan J."/>
            <person name="Sabree Z.L."/>
        </authorList>
    </citation>
    <scope>NUCLEOTIDE SEQUENCE [LARGE SCALE GENOMIC DNA]</scope>
    <source>
        <strain evidence="15 16">PAL113</strain>
    </source>
</reference>
<evidence type="ECO:0000259" key="14">
    <source>
        <dbReference type="PROSITE" id="PS51686"/>
    </source>
</evidence>
<feature type="binding site" evidence="13">
    <location>
        <position position="326"/>
    </location>
    <ligand>
        <name>S-adenosyl-L-methionine</name>
        <dbReference type="ChEBI" id="CHEBI:59789"/>
    </ligand>
</feature>
<organism evidence="15 16">
    <name type="scientific">Aequitasia blattaphilus</name>
    <dbReference type="NCBI Taxonomy" id="2949332"/>
    <lineage>
        <taxon>Bacteria</taxon>
        <taxon>Bacillati</taxon>
        <taxon>Bacillota</taxon>
        <taxon>Clostridia</taxon>
        <taxon>Lachnospirales</taxon>
        <taxon>Lachnospiraceae</taxon>
        <taxon>Aequitasia</taxon>
    </lineage>
</organism>
<evidence type="ECO:0000313" key="15">
    <source>
        <dbReference type="EMBL" id="MCP1102741.1"/>
    </source>
</evidence>
<comment type="caution">
    <text evidence="15">The sequence shown here is derived from an EMBL/GenBank/DDBJ whole genome shotgun (WGS) entry which is preliminary data.</text>
</comment>
<gene>
    <name evidence="15" type="primary">rsmB</name>
    <name evidence="15" type="ORF">NK125_09960</name>
</gene>
<keyword evidence="16" id="KW-1185">Reference proteome</keyword>
<dbReference type="Pfam" id="PF01029">
    <property type="entry name" value="NusB"/>
    <property type="match status" value="1"/>
</dbReference>
<dbReference type="InterPro" id="IPR006027">
    <property type="entry name" value="NusB_RsmB_TIM44"/>
</dbReference>
<keyword evidence="4" id="KW-0963">Cytoplasm</keyword>
<dbReference type="EC" id="2.1.1.176" evidence="3"/>